<dbReference type="FunFam" id="3.30.1490.20:FF:000018">
    <property type="entry name" value="Biotin carboxylase"/>
    <property type="match status" value="1"/>
</dbReference>
<comment type="function">
    <text evidence="1">This protein is a component of the acetyl coenzyme A carboxylase complex; first, biotin carboxylase catalyzes the carboxylation of the carrier protein and then the transcarboxylase transfers the carboxyl group to form malonyl-CoA.</text>
</comment>
<dbReference type="Pfam" id="PF02785">
    <property type="entry name" value="Biotin_carb_C"/>
    <property type="match status" value="1"/>
</dbReference>
<dbReference type="Proteomes" id="UP000031599">
    <property type="component" value="Unassembled WGS sequence"/>
</dbReference>
<evidence type="ECO:0000256" key="1">
    <source>
        <dbReference type="ARBA" id="ARBA00003761"/>
    </source>
</evidence>
<evidence type="ECO:0000313" key="11">
    <source>
        <dbReference type="Proteomes" id="UP000031599"/>
    </source>
</evidence>
<feature type="domain" description="Biotin carboxylation" evidence="9">
    <location>
        <begin position="3"/>
        <end position="451"/>
    </location>
</feature>
<comment type="catalytic activity">
    <reaction evidence="6">
        <text>N(6)-biotinyl-L-lysyl-[protein] + hydrogencarbonate + ATP = N(6)-carboxybiotinyl-L-lysyl-[protein] + ADP + phosphate + H(+)</text>
        <dbReference type="Rhea" id="RHEA:13501"/>
        <dbReference type="Rhea" id="RHEA-COMP:10505"/>
        <dbReference type="Rhea" id="RHEA-COMP:10506"/>
        <dbReference type="ChEBI" id="CHEBI:15378"/>
        <dbReference type="ChEBI" id="CHEBI:17544"/>
        <dbReference type="ChEBI" id="CHEBI:30616"/>
        <dbReference type="ChEBI" id="CHEBI:43474"/>
        <dbReference type="ChEBI" id="CHEBI:83144"/>
        <dbReference type="ChEBI" id="CHEBI:83145"/>
        <dbReference type="ChEBI" id="CHEBI:456216"/>
        <dbReference type="EC" id="6.3.4.14"/>
    </reaction>
</comment>
<keyword evidence="5 7" id="KW-0067">ATP-binding</keyword>
<dbReference type="AlphaFoldDB" id="A0A0C1ZRP5"/>
<dbReference type="GO" id="GO:0046872">
    <property type="term" value="F:metal ion binding"/>
    <property type="evidence" value="ECO:0007669"/>
    <property type="project" value="InterPro"/>
</dbReference>
<dbReference type="Pfam" id="PF02786">
    <property type="entry name" value="CPSase_L_D2"/>
    <property type="match status" value="1"/>
</dbReference>
<dbReference type="SUPFAM" id="SSF52440">
    <property type="entry name" value="PreATP-grasp domain"/>
    <property type="match status" value="1"/>
</dbReference>
<evidence type="ECO:0000256" key="6">
    <source>
        <dbReference type="ARBA" id="ARBA00048600"/>
    </source>
</evidence>
<dbReference type="InterPro" id="IPR011054">
    <property type="entry name" value="Rudment_hybrid_motif"/>
</dbReference>
<dbReference type="Pfam" id="PF00289">
    <property type="entry name" value="Biotin_carb_N"/>
    <property type="match status" value="1"/>
</dbReference>
<evidence type="ECO:0000313" key="10">
    <source>
        <dbReference type="EMBL" id="KIG13683.1"/>
    </source>
</evidence>
<dbReference type="PANTHER" id="PTHR48095:SF2">
    <property type="entry name" value="BIOTIN CARBOXYLASE, CHLOROPLASTIC"/>
    <property type="match status" value="1"/>
</dbReference>
<evidence type="ECO:0000259" key="8">
    <source>
        <dbReference type="PROSITE" id="PS50975"/>
    </source>
</evidence>
<dbReference type="InterPro" id="IPR011764">
    <property type="entry name" value="Biotin_carboxylation_dom"/>
</dbReference>
<organism evidence="10 11">
    <name type="scientific">Enhygromyxa salina</name>
    <dbReference type="NCBI Taxonomy" id="215803"/>
    <lineage>
        <taxon>Bacteria</taxon>
        <taxon>Pseudomonadati</taxon>
        <taxon>Myxococcota</taxon>
        <taxon>Polyangia</taxon>
        <taxon>Nannocystales</taxon>
        <taxon>Nannocystaceae</taxon>
        <taxon>Enhygromyxa</taxon>
    </lineage>
</organism>
<dbReference type="InterPro" id="IPR005482">
    <property type="entry name" value="Biotin_COase_C"/>
</dbReference>
<feature type="domain" description="ATP-grasp" evidence="8">
    <location>
        <begin position="121"/>
        <end position="322"/>
    </location>
</feature>
<dbReference type="SUPFAM" id="SSF51246">
    <property type="entry name" value="Rudiment single hybrid motif"/>
    <property type="match status" value="1"/>
</dbReference>
<dbReference type="PROSITE" id="PS50979">
    <property type="entry name" value="BC"/>
    <property type="match status" value="1"/>
</dbReference>
<gene>
    <name evidence="10" type="ORF">DB30_07891</name>
</gene>
<protein>
    <recommendedName>
        <fullName evidence="2">biotin carboxylase</fullName>
        <ecNumber evidence="2">6.3.4.14</ecNumber>
    </recommendedName>
</protein>
<accession>A0A0C1ZRP5</accession>
<dbReference type="InterPro" id="IPR005479">
    <property type="entry name" value="CPAse_ATP-bd"/>
</dbReference>
<dbReference type="InterPro" id="IPR016185">
    <property type="entry name" value="PreATP-grasp_dom_sf"/>
</dbReference>
<dbReference type="InterPro" id="IPR011761">
    <property type="entry name" value="ATP-grasp"/>
</dbReference>
<sequence length="451" mass="48793">MAGFHRLFIANRGEVATRIARSCDELGITPVFGVSAADRGGPWTEGREQVVLGPARSTHSYLALERVVQAARQSGCTALHPGWGFLAENPRFAGLCEQHGVTFIGPPAHVMRLMGSKTPAKQAMGGSGLTLIPGSDGILSDLEHARRVAETVGYPVLLKAESGGGGKGMRAAQTANELEQAWTQASAEAQAAFGDARLYLEKLIQGGRHIEIQIMADRYGNVVHLGERDCTVQRSHQKLIEESPAPTLDPDERARTLAAAVEATRAIGYVGAGTIEFLLDQAVEGAHVLRFMEMNTRLQVEHCVSEMRSGVDLVREQIRVAAGHRLSVTQDQIALTGHAIECRINAEDPAQGFRPSPGVITKWVAPSGPGIRVDTHVRAGYEVPPFYDSLICKVITHGDTRDAACDQMILALEQLVCEGVQTTIPMHLQILRSPEFRSHRYDTRAIPGFAP</sequence>
<dbReference type="GO" id="GO:0004075">
    <property type="term" value="F:biotin carboxylase activity"/>
    <property type="evidence" value="ECO:0007669"/>
    <property type="project" value="UniProtKB-EC"/>
</dbReference>
<reference evidence="10 11" key="1">
    <citation type="submission" date="2014-12" db="EMBL/GenBank/DDBJ databases">
        <title>Genome assembly of Enhygromyxa salina DSM 15201.</title>
        <authorList>
            <person name="Sharma G."/>
            <person name="Subramanian S."/>
        </authorList>
    </citation>
    <scope>NUCLEOTIDE SEQUENCE [LARGE SCALE GENOMIC DNA]</scope>
    <source>
        <strain evidence="10 11">DSM 15201</strain>
    </source>
</reference>
<dbReference type="PANTHER" id="PTHR48095">
    <property type="entry name" value="PYRUVATE CARBOXYLASE SUBUNIT A"/>
    <property type="match status" value="1"/>
</dbReference>
<dbReference type="Gene3D" id="3.30.470.20">
    <property type="entry name" value="ATP-grasp fold, B domain"/>
    <property type="match status" value="1"/>
</dbReference>
<evidence type="ECO:0000256" key="4">
    <source>
        <dbReference type="ARBA" id="ARBA00022741"/>
    </source>
</evidence>
<evidence type="ECO:0000256" key="5">
    <source>
        <dbReference type="ARBA" id="ARBA00022840"/>
    </source>
</evidence>
<evidence type="ECO:0000256" key="3">
    <source>
        <dbReference type="ARBA" id="ARBA00022598"/>
    </source>
</evidence>
<dbReference type="GO" id="GO:0005524">
    <property type="term" value="F:ATP binding"/>
    <property type="evidence" value="ECO:0007669"/>
    <property type="project" value="UniProtKB-UniRule"/>
</dbReference>
<evidence type="ECO:0000256" key="2">
    <source>
        <dbReference type="ARBA" id="ARBA00013263"/>
    </source>
</evidence>
<dbReference type="PROSITE" id="PS00867">
    <property type="entry name" value="CPSASE_2"/>
    <property type="match status" value="1"/>
</dbReference>
<comment type="caution">
    <text evidence="10">The sequence shown here is derived from an EMBL/GenBank/DDBJ whole genome shotgun (WGS) entry which is preliminary data.</text>
</comment>
<evidence type="ECO:0000259" key="9">
    <source>
        <dbReference type="PROSITE" id="PS50979"/>
    </source>
</evidence>
<dbReference type="RefSeq" id="WP_052555343.1">
    <property type="nucleotide sequence ID" value="NZ_JMCC02000090.1"/>
</dbReference>
<dbReference type="EMBL" id="JMCC02000090">
    <property type="protein sequence ID" value="KIG13683.1"/>
    <property type="molecule type" value="Genomic_DNA"/>
</dbReference>
<keyword evidence="4 7" id="KW-0547">Nucleotide-binding</keyword>
<keyword evidence="3" id="KW-0436">Ligase</keyword>
<evidence type="ECO:0000256" key="7">
    <source>
        <dbReference type="PROSITE-ProRule" id="PRU00409"/>
    </source>
</evidence>
<dbReference type="InterPro" id="IPR051602">
    <property type="entry name" value="ACC_Biotin_Carboxylase"/>
</dbReference>
<name>A0A0C1ZRP5_9BACT</name>
<dbReference type="InterPro" id="IPR005481">
    <property type="entry name" value="BC-like_N"/>
</dbReference>
<dbReference type="SMART" id="SM00878">
    <property type="entry name" value="Biotin_carb_C"/>
    <property type="match status" value="1"/>
</dbReference>
<dbReference type="EC" id="6.3.4.14" evidence="2"/>
<dbReference type="PROSITE" id="PS50975">
    <property type="entry name" value="ATP_GRASP"/>
    <property type="match status" value="1"/>
</dbReference>
<proteinExistence type="predicted"/>
<dbReference type="SUPFAM" id="SSF56059">
    <property type="entry name" value="Glutathione synthetase ATP-binding domain-like"/>
    <property type="match status" value="1"/>
</dbReference>